<dbReference type="Gene3D" id="3.40.50.300">
    <property type="entry name" value="P-loop containing nucleotide triphosphate hydrolases"/>
    <property type="match status" value="1"/>
</dbReference>
<organism evidence="1 2">
    <name type="scientific">Candidatus Gottesmanbacteria bacterium RIFCSPLOWO2_01_FULL_39_12b</name>
    <dbReference type="NCBI Taxonomy" id="1798388"/>
    <lineage>
        <taxon>Bacteria</taxon>
        <taxon>Candidatus Gottesmaniibacteriota</taxon>
    </lineage>
</organism>
<dbReference type="InterPro" id="IPR050238">
    <property type="entry name" value="DNA_Rep/Repair_Clamp_Loader"/>
</dbReference>
<dbReference type="InterPro" id="IPR027417">
    <property type="entry name" value="P-loop_NTPase"/>
</dbReference>
<name>A0A1F6AQL2_9BACT</name>
<dbReference type="Proteomes" id="UP000176609">
    <property type="component" value="Unassembled WGS sequence"/>
</dbReference>
<gene>
    <name evidence="1" type="ORF">A2960_02425</name>
</gene>
<dbReference type="AlphaFoldDB" id="A0A1F6AQL2"/>
<proteinExistence type="predicted"/>
<evidence type="ECO:0000313" key="2">
    <source>
        <dbReference type="Proteomes" id="UP000176609"/>
    </source>
</evidence>
<accession>A0A1F6AQL2</accession>
<dbReference type="EMBL" id="MFJR01000007">
    <property type="protein sequence ID" value="OGG26979.1"/>
    <property type="molecule type" value="Genomic_DNA"/>
</dbReference>
<dbReference type="PANTHER" id="PTHR11669">
    <property type="entry name" value="REPLICATION FACTOR C / DNA POLYMERASE III GAMMA-TAU SUBUNIT"/>
    <property type="match status" value="1"/>
</dbReference>
<dbReference type="PANTHER" id="PTHR11669:SF8">
    <property type="entry name" value="DNA POLYMERASE III SUBUNIT DELTA"/>
    <property type="match status" value="1"/>
</dbReference>
<sequence>MQTYLIVSTSLKFIEKKIEKFKTDLNIKPYSFYESTPSPSIGIEEVRKIIHTLITKPFQSKNRLITITEFDKATVEAQNALLKVLEEPPSNTYFILGAHRLERILKTVISRCQIITDLTSYNVPDELKLDTLLHEIITSHVFHRVELAMKLSSSREDALSLLDKFLVVLHQHFFICPQDKKISPRYLSQMITKIESAKSYIEKNVNFKAVLEVLFLGLGEV</sequence>
<comment type="caution">
    <text evidence="1">The sequence shown here is derived from an EMBL/GenBank/DDBJ whole genome shotgun (WGS) entry which is preliminary data.</text>
</comment>
<dbReference type="GO" id="GO:0006261">
    <property type="term" value="P:DNA-templated DNA replication"/>
    <property type="evidence" value="ECO:0007669"/>
    <property type="project" value="TreeGrafter"/>
</dbReference>
<dbReference type="SUPFAM" id="SSF52540">
    <property type="entry name" value="P-loop containing nucleoside triphosphate hydrolases"/>
    <property type="match status" value="1"/>
</dbReference>
<dbReference type="Pfam" id="PF13177">
    <property type="entry name" value="DNA_pol3_delta2"/>
    <property type="match status" value="1"/>
</dbReference>
<evidence type="ECO:0000313" key="1">
    <source>
        <dbReference type="EMBL" id="OGG26979.1"/>
    </source>
</evidence>
<protein>
    <recommendedName>
        <fullName evidence="3">DNA polymerase III subunit delta</fullName>
    </recommendedName>
</protein>
<evidence type="ECO:0008006" key="3">
    <source>
        <dbReference type="Google" id="ProtNLM"/>
    </source>
</evidence>
<reference evidence="1 2" key="1">
    <citation type="journal article" date="2016" name="Nat. Commun.">
        <title>Thousands of microbial genomes shed light on interconnected biogeochemical processes in an aquifer system.</title>
        <authorList>
            <person name="Anantharaman K."/>
            <person name="Brown C.T."/>
            <person name="Hug L.A."/>
            <person name="Sharon I."/>
            <person name="Castelle C.J."/>
            <person name="Probst A.J."/>
            <person name="Thomas B.C."/>
            <person name="Singh A."/>
            <person name="Wilkins M.J."/>
            <person name="Karaoz U."/>
            <person name="Brodie E.L."/>
            <person name="Williams K.H."/>
            <person name="Hubbard S.S."/>
            <person name="Banfield J.F."/>
        </authorList>
    </citation>
    <scope>NUCLEOTIDE SEQUENCE [LARGE SCALE GENOMIC DNA]</scope>
</reference>